<organism evidence="1 2">
    <name type="scientific">Cupriavidus agavae</name>
    <dbReference type="NCBI Taxonomy" id="1001822"/>
    <lineage>
        <taxon>Bacteria</taxon>
        <taxon>Pseudomonadati</taxon>
        <taxon>Pseudomonadota</taxon>
        <taxon>Betaproteobacteria</taxon>
        <taxon>Burkholderiales</taxon>
        <taxon>Burkholderiaceae</taxon>
        <taxon>Cupriavidus</taxon>
    </lineage>
</organism>
<dbReference type="AlphaFoldDB" id="A0A4Q7S5H9"/>
<keyword evidence="2" id="KW-1185">Reference proteome</keyword>
<dbReference type="EMBL" id="SGXM01000001">
    <property type="protein sequence ID" value="RZT41543.1"/>
    <property type="molecule type" value="Genomic_DNA"/>
</dbReference>
<dbReference type="PANTHER" id="PTHR35279">
    <property type="match status" value="1"/>
</dbReference>
<dbReference type="Proteomes" id="UP000291078">
    <property type="component" value="Unassembled WGS sequence"/>
</dbReference>
<dbReference type="RefSeq" id="WP_130389570.1">
    <property type="nucleotide sequence ID" value="NZ_SGXM01000001.1"/>
</dbReference>
<evidence type="ECO:0000313" key="2">
    <source>
        <dbReference type="Proteomes" id="UP000291078"/>
    </source>
</evidence>
<proteinExistence type="predicted"/>
<evidence type="ECO:0000313" key="1">
    <source>
        <dbReference type="EMBL" id="RZT41543.1"/>
    </source>
</evidence>
<name>A0A4Q7S5H9_9BURK</name>
<dbReference type="OrthoDB" id="9801455at2"/>
<accession>A0A4Q7S5H9</accession>
<gene>
    <name evidence="1" type="ORF">EV147_0537</name>
</gene>
<dbReference type="InterPro" id="IPR023296">
    <property type="entry name" value="Glyco_hydro_beta-prop_sf"/>
</dbReference>
<evidence type="ECO:0008006" key="3">
    <source>
        <dbReference type="Google" id="ProtNLM"/>
    </source>
</evidence>
<sequence length="307" mass="34410">MRWNKLGIVWKPDGQMDWAKTHAMGPTPFRLNDEVIRLFVTCLDEQGRGRPGYVDVSASDPTRVLGYSKQAVLDIGTPGTFDDNGLMVTSVIEPEPGTLYMYYAGFEICTKIRYRILTGLAISTDGGETFKRYSKTPILDRSDGELYIRGGPFALYEKGVFRLWYVAGSEWTELNGKAMPVYDLRYQTSPDGVTWNSEGTLSMDISQDDEHGFGRPWVVSRADGRHQMFYSVRRRSYAAYRLGYAESDDGVNWTRMDDQMGLDVSETGFDSEAIMYSAVIAVGDRTFCFYNGNSFGLDGIAVAELAA</sequence>
<comment type="caution">
    <text evidence="1">The sequence shown here is derived from an EMBL/GenBank/DDBJ whole genome shotgun (WGS) entry which is preliminary data.</text>
</comment>
<protein>
    <recommendedName>
        <fullName evidence="3">Glycosyl hydrolase family 32 N-terminal domain-containing protein</fullName>
    </recommendedName>
</protein>
<reference evidence="1 2" key="1">
    <citation type="journal article" date="2015" name="Stand. Genomic Sci.">
        <title>Genomic Encyclopedia of Bacterial and Archaeal Type Strains, Phase III: the genomes of soil and plant-associated and newly described type strains.</title>
        <authorList>
            <person name="Whitman W.B."/>
            <person name="Woyke T."/>
            <person name="Klenk H.P."/>
            <person name="Zhou Y."/>
            <person name="Lilburn T.G."/>
            <person name="Beck B.J."/>
            <person name="De Vos P."/>
            <person name="Vandamme P."/>
            <person name="Eisen J.A."/>
            <person name="Garrity G."/>
            <person name="Hugenholtz P."/>
            <person name="Kyrpides N.C."/>
        </authorList>
    </citation>
    <scope>NUCLEOTIDE SEQUENCE [LARGE SCALE GENOMIC DNA]</scope>
    <source>
        <strain evidence="1 2">ASC-9842</strain>
    </source>
</reference>
<dbReference type="SUPFAM" id="SSF75005">
    <property type="entry name" value="Arabinanase/levansucrase/invertase"/>
    <property type="match status" value="1"/>
</dbReference>
<dbReference type="Gene3D" id="2.115.10.20">
    <property type="entry name" value="Glycosyl hydrolase domain, family 43"/>
    <property type="match status" value="2"/>
</dbReference>
<dbReference type="PANTHER" id="PTHR35279:SF1">
    <property type="entry name" value="ARABINANASE_LEVANSUCRASE_INVERTASE"/>
    <property type="match status" value="1"/>
</dbReference>